<feature type="compositionally biased region" description="Polar residues" evidence="1">
    <location>
        <begin position="46"/>
        <end position="56"/>
    </location>
</feature>
<protein>
    <submittedName>
        <fullName evidence="2">Uncharacterized protein</fullName>
    </submittedName>
</protein>
<dbReference type="Proteomes" id="UP000298030">
    <property type="component" value="Unassembled WGS sequence"/>
</dbReference>
<dbReference type="AlphaFoldDB" id="A0A4Y7SXX1"/>
<sequence>MSLPHYKPKYLPTFSLVLTSIEEDGVPVEIFALKDSRKALRRQVHINLSRSRAGPNSQPPDDDPLMRTVNTRSRFSGSVAYDAEYLAGEEETTHHHRTASAASTSSTSSSSSAEEDEEEDIASSASTSEVDPNGELEVDHVSESDAATLHDCDLGELGDHNPPLHRQPALVSSLAQTPPLPRHHYDEAIPMSVLDTHGQPISSEVSSGSSGQPRSPRPSPPRKNFGTMKFLLGFLRIFHSLWCRLKGIGGVILRGFTKDL</sequence>
<feature type="region of interest" description="Disordered" evidence="1">
    <location>
        <begin position="90"/>
        <end position="134"/>
    </location>
</feature>
<evidence type="ECO:0000313" key="3">
    <source>
        <dbReference type="Proteomes" id="UP000298030"/>
    </source>
</evidence>
<evidence type="ECO:0000313" key="2">
    <source>
        <dbReference type="EMBL" id="TEB26716.1"/>
    </source>
</evidence>
<comment type="caution">
    <text evidence="2">The sequence shown here is derived from an EMBL/GenBank/DDBJ whole genome shotgun (WGS) entry which is preliminary data.</text>
</comment>
<reference evidence="2 3" key="1">
    <citation type="journal article" date="2019" name="Nat. Ecol. Evol.">
        <title>Megaphylogeny resolves global patterns of mushroom evolution.</title>
        <authorList>
            <person name="Varga T."/>
            <person name="Krizsan K."/>
            <person name="Foldi C."/>
            <person name="Dima B."/>
            <person name="Sanchez-Garcia M."/>
            <person name="Sanchez-Ramirez S."/>
            <person name="Szollosi G.J."/>
            <person name="Szarkandi J.G."/>
            <person name="Papp V."/>
            <person name="Albert L."/>
            <person name="Andreopoulos W."/>
            <person name="Angelini C."/>
            <person name="Antonin V."/>
            <person name="Barry K.W."/>
            <person name="Bougher N.L."/>
            <person name="Buchanan P."/>
            <person name="Buyck B."/>
            <person name="Bense V."/>
            <person name="Catcheside P."/>
            <person name="Chovatia M."/>
            <person name="Cooper J."/>
            <person name="Damon W."/>
            <person name="Desjardin D."/>
            <person name="Finy P."/>
            <person name="Geml J."/>
            <person name="Haridas S."/>
            <person name="Hughes K."/>
            <person name="Justo A."/>
            <person name="Karasinski D."/>
            <person name="Kautmanova I."/>
            <person name="Kiss B."/>
            <person name="Kocsube S."/>
            <person name="Kotiranta H."/>
            <person name="LaButti K.M."/>
            <person name="Lechner B.E."/>
            <person name="Liimatainen K."/>
            <person name="Lipzen A."/>
            <person name="Lukacs Z."/>
            <person name="Mihaltcheva S."/>
            <person name="Morgado L.N."/>
            <person name="Niskanen T."/>
            <person name="Noordeloos M.E."/>
            <person name="Ohm R.A."/>
            <person name="Ortiz-Santana B."/>
            <person name="Ovrebo C."/>
            <person name="Racz N."/>
            <person name="Riley R."/>
            <person name="Savchenko A."/>
            <person name="Shiryaev A."/>
            <person name="Soop K."/>
            <person name="Spirin V."/>
            <person name="Szebenyi C."/>
            <person name="Tomsovsky M."/>
            <person name="Tulloss R.E."/>
            <person name="Uehling J."/>
            <person name="Grigoriev I.V."/>
            <person name="Vagvolgyi C."/>
            <person name="Papp T."/>
            <person name="Martin F.M."/>
            <person name="Miettinen O."/>
            <person name="Hibbett D.S."/>
            <person name="Nagy L.G."/>
        </authorList>
    </citation>
    <scope>NUCLEOTIDE SEQUENCE [LARGE SCALE GENOMIC DNA]</scope>
    <source>
        <strain evidence="2 3">FP101781</strain>
    </source>
</reference>
<feature type="compositionally biased region" description="Low complexity" evidence="1">
    <location>
        <begin position="99"/>
        <end position="112"/>
    </location>
</feature>
<feature type="region of interest" description="Disordered" evidence="1">
    <location>
        <begin position="46"/>
        <end position="68"/>
    </location>
</feature>
<dbReference type="EMBL" id="QPFP01000046">
    <property type="protein sequence ID" value="TEB26716.1"/>
    <property type="molecule type" value="Genomic_DNA"/>
</dbReference>
<accession>A0A4Y7SXX1</accession>
<gene>
    <name evidence="2" type="ORF">FA13DRAFT_1008266</name>
</gene>
<proteinExistence type="predicted"/>
<name>A0A4Y7SXX1_COPMI</name>
<feature type="region of interest" description="Disordered" evidence="1">
    <location>
        <begin position="197"/>
        <end position="223"/>
    </location>
</feature>
<evidence type="ECO:0000256" key="1">
    <source>
        <dbReference type="SAM" id="MobiDB-lite"/>
    </source>
</evidence>
<organism evidence="2 3">
    <name type="scientific">Coprinellus micaceus</name>
    <name type="common">Glistening ink-cap mushroom</name>
    <name type="synonym">Coprinus micaceus</name>
    <dbReference type="NCBI Taxonomy" id="71717"/>
    <lineage>
        <taxon>Eukaryota</taxon>
        <taxon>Fungi</taxon>
        <taxon>Dikarya</taxon>
        <taxon>Basidiomycota</taxon>
        <taxon>Agaricomycotina</taxon>
        <taxon>Agaricomycetes</taxon>
        <taxon>Agaricomycetidae</taxon>
        <taxon>Agaricales</taxon>
        <taxon>Agaricineae</taxon>
        <taxon>Psathyrellaceae</taxon>
        <taxon>Coprinellus</taxon>
    </lineage>
</organism>
<keyword evidence="3" id="KW-1185">Reference proteome</keyword>
<feature type="compositionally biased region" description="Low complexity" evidence="1">
    <location>
        <begin position="198"/>
        <end position="214"/>
    </location>
</feature>